<keyword evidence="2" id="KW-1185">Reference proteome</keyword>
<dbReference type="RefSeq" id="WP_307152342.1">
    <property type="nucleotide sequence ID" value="NZ_JAUSTU010000044.1"/>
</dbReference>
<evidence type="ECO:0008006" key="3">
    <source>
        <dbReference type="Google" id="ProtNLM"/>
    </source>
</evidence>
<comment type="caution">
    <text evidence="1">The sequence shown here is derived from an EMBL/GenBank/DDBJ whole genome shotgun (WGS) entry which is preliminary data.</text>
</comment>
<accession>A0ABT9VAB0</accession>
<dbReference type="Pfam" id="PF12639">
    <property type="entry name" value="Colicin-DNase"/>
    <property type="match status" value="1"/>
</dbReference>
<proteinExistence type="predicted"/>
<organism evidence="1 2">
    <name type="scientific">Anoxybacillus andreesenii</name>
    <dbReference type="NCBI Taxonomy" id="1325932"/>
    <lineage>
        <taxon>Bacteria</taxon>
        <taxon>Bacillati</taxon>
        <taxon>Bacillota</taxon>
        <taxon>Bacilli</taxon>
        <taxon>Bacillales</taxon>
        <taxon>Anoxybacillaceae</taxon>
        <taxon>Anoxybacillus</taxon>
    </lineage>
</organism>
<dbReference type="Proteomes" id="UP001231362">
    <property type="component" value="Unassembled WGS sequence"/>
</dbReference>
<name>A0ABT9VAB0_9BACL</name>
<evidence type="ECO:0000313" key="1">
    <source>
        <dbReference type="EMBL" id="MDQ0157903.1"/>
    </source>
</evidence>
<dbReference type="EMBL" id="JAUSTU010000044">
    <property type="protein sequence ID" value="MDQ0157903.1"/>
    <property type="molecule type" value="Genomic_DNA"/>
</dbReference>
<protein>
    <recommendedName>
        <fullName evidence="3">HNH endonuclease</fullName>
    </recommendedName>
</protein>
<evidence type="ECO:0000313" key="2">
    <source>
        <dbReference type="Proteomes" id="UP001231362"/>
    </source>
</evidence>
<gene>
    <name evidence="1" type="ORF">J2S07_004276</name>
</gene>
<sequence length="297" mass="31600">MGVFRSVGKGIGTVGGGLIGGAVKLTGKAIGTKFESTGEWIEEIGENVKTASEVAFDNAGQFVDGAVQGTYGLIKQDEYYKQQGLEDLKDSTGRTIKGIGSAIKYTAKNVGNTYTGFRSGDDQKTIRGLKNLGKVVAISTLAVGVVDLIDGANMIEAEELDTRNDSLAGLEHPETGVPFLEKEVVVNGQPFAGTFPVFDSDFSVIIAEDLYYESDAVHFGIANDTLYQAIQGEPNLTSELGLSQADIQSLANGQTPEGYTWHHSEEAGVLQLVDEEIHAQTGHTGGREIWGGGSEYR</sequence>
<reference evidence="1 2" key="1">
    <citation type="submission" date="2023-07" db="EMBL/GenBank/DDBJ databases">
        <title>Genomic Encyclopedia of Type Strains, Phase IV (KMG-IV): sequencing the most valuable type-strain genomes for metagenomic binning, comparative biology and taxonomic classification.</title>
        <authorList>
            <person name="Goeker M."/>
        </authorList>
    </citation>
    <scope>NUCLEOTIDE SEQUENCE [LARGE SCALE GENOMIC DNA]</scope>
    <source>
        <strain evidence="1 2">DSM 23948</strain>
    </source>
</reference>